<reference evidence="1 2" key="1">
    <citation type="submission" date="2018-11" db="EMBL/GenBank/DDBJ databases">
        <authorList>
            <consortium name="Pathogen Informatics"/>
        </authorList>
    </citation>
    <scope>NUCLEOTIDE SEQUENCE [LARGE SCALE GENOMIC DNA]</scope>
</reference>
<name>A0A183FUZ6_HELPZ</name>
<sequence length="122" mass="13904">MVDSTLREMVPISQEQWSFTPERPTKRKSFNLAFLDLEMAYDRQLSTVLSKSLRVRSVPKSLITVIEGTCGGSKAAIRFHTDGKTPLVFVDAGVKIYEELYLKPVLKNVLKPWFISHFGDKQ</sequence>
<accession>A0A183FUZ6</accession>
<dbReference type="OrthoDB" id="5864570at2759"/>
<keyword evidence="2" id="KW-1185">Reference proteome</keyword>
<gene>
    <name evidence="1" type="ORF">HPBE_LOCUS12076</name>
</gene>
<dbReference type="AlphaFoldDB" id="A0A183FUZ6"/>
<dbReference type="WBParaSite" id="HPBE_0001207501-mRNA-1">
    <property type="protein sequence ID" value="HPBE_0001207501-mRNA-1"/>
    <property type="gene ID" value="HPBE_0001207501"/>
</dbReference>
<dbReference type="EMBL" id="UZAH01027347">
    <property type="protein sequence ID" value="VDO90839.1"/>
    <property type="molecule type" value="Genomic_DNA"/>
</dbReference>
<dbReference type="Proteomes" id="UP000050761">
    <property type="component" value="Unassembled WGS sequence"/>
</dbReference>
<evidence type="ECO:0000313" key="1">
    <source>
        <dbReference type="EMBL" id="VDO90839.1"/>
    </source>
</evidence>
<protein>
    <submittedName>
        <fullName evidence="3">Response regulatory domain-containing protein</fullName>
    </submittedName>
</protein>
<evidence type="ECO:0000313" key="2">
    <source>
        <dbReference type="Proteomes" id="UP000050761"/>
    </source>
</evidence>
<accession>A0A3P7ZKK3</accession>
<proteinExistence type="predicted"/>
<evidence type="ECO:0000313" key="3">
    <source>
        <dbReference type="WBParaSite" id="HPBE_0001207501-mRNA-1"/>
    </source>
</evidence>
<reference evidence="3" key="2">
    <citation type="submission" date="2019-09" db="UniProtKB">
        <authorList>
            <consortium name="WormBaseParasite"/>
        </authorList>
    </citation>
    <scope>IDENTIFICATION</scope>
</reference>
<organism evidence="2 3">
    <name type="scientific">Heligmosomoides polygyrus</name>
    <name type="common">Parasitic roundworm</name>
    <dbReference type="NCBI Taxonomy" id="6339"/>
    <lineage>
        <taxon>Eukaryota</taxon>
        <taxon>Metazoa</taxon>
        <taxon>Ecdysozoa</taxon>
        <taxon>Nematoda</taxon>
        <taxon>Chromadorea</taxon>
        <taxon>Rhabditida</taxon>
        <taxon>Rhabditina</taxon>
        <taxon>Rhabditomorpha</taxon>
        <taxon>Strongyloidea</taxon>
        <taxon>Heligmosomidae</taxon>
        <taxon>Heligmosomoides</taxon>
    </lineage>
</organism>